<name>A0ACB6Z9E4_THEGA</name>
<reference evidence="1" key="1">
    <citation type="submission" date="2019-10" db="EMBL/GenBank/DDBJ databases">
        <authorList>
            <consortium name="DOE Joint Genome Institute"/>
            <person name="Kuo A."/>
            <person name="Miyauchi S."/>
            <person name="Kiss E."/>
            <person name="Drula E."/>
            <person name="Kohler A."/>
            <person name="Sanchez-Garcia M."/>
            <person name="Andreopoulos B."/>
            <person name="Barry K.W."/>
            <person name="Bonito G."/>
            <person name="Buee M."/>
            <person name="Carver A."/>
            <person name="Chen C."/>
            <person name="Cichocki N."/>
            <person name="Clum A."/>
            <person name="Culley D."/>
            <person name="Crous P.W."/>
            <person name="Fauchery L."/>
            <person name="Girlanda M."/>
            <person name="Hayes R."/>
            <person name="Keri Z."/>
            <person name="Labutti K."/>
            <person name="Lipzen A."/>
            <person name="Lombard V."/>
            <person name="Magnuson J."/>
            <person name="Maillard F."/>
            <person name="Morin E."/>
            <person name="Murat C."/>
            <person name="Nolan M."/>
            <person name="Ohm R."/>
            <person name="Pangilinan J."/>
            <person name="Pereira M."/>
            <person name="Perotto S."/>
            <person name="Peter M."/>
            <person name="Riley R."/>
            <person name="Sitrit Y."/>
            <person name="Stielow B."/>
            <person name="Szollosi G."/>
            <person name="Zifcakova L."/>
            <person name="Stursova M."/>
            <person name="Spatafora J.W."/>
            <person name="Tedersoo L."/>
            <person name="Vaario L.-M."/>
            <person name="Yamada A."/>
            <person name="Yan M."/>
            <person name="Wang P."/>
            <person name="Xu J."/>
            <person name="Bruns T."/>
            <person name="Baldrian P."/>
            <person name="Vilgalys R."/>
            <person name="Henrissat B."/>
            <person name="Grigoriev I.V."/>
            <person name="Hibbett D."/>
            <person name="Nagy L.G."/>
            <person name="Martin F.M."/>
        </authorList>
    </citation>
    <scope>NUCLEOTIDE SEQUENCE</scope>
    <source>
        <strain evidence="1">P2</strain>
    </source>
</reference>
<dbReference type="Proteomes" id="UP000886501">
    <property type="component" value="Unassembled WGS sequence"/>
</dbReference>
<evidence type="ECO:0000313" key="2">
    <source>
        <dbReference type="Proteomes" id="UP000886501"/>
    </source>
</evidence>
<sequence>MVQDSKHALKTGRNQLLSSAHLGILGNYPLFYTQVRHLATSKTGPLYNRDVEKLDRQDDNAATRLFCAETLRWLTEHHNDQRGLIAYLFVIGEAVDAYQNRHISHGERIKMLFRSMFFMEGWEEFISKAKYRTSKNFISREYRDILKILVSGFIQLIVIHRDFLDDVYAFLPWLHSTEVCEHLFGIMRSILMDFTMLDVVYMVPKLLIRIREYILNTASPTGKARASGYNHTHADCDGVNLSLLSIFPSDEEINQFAVQAFEEAQNLLAVTGIIPSSMARSHVLPNINTWFFSSGDHEATGDEADMFERHGDPDDNEYNSDSKEQGDTGRLFDYIENEARESLSHTAVEQVEGLGYAAIVSSIGDSMHIHSLPEPSPDEIAQFYEDDRDLLADAVADCLPPPDVIIKASPANYVSTTFDFGLLVDLRSAHETRQAKKSCRTHQTTVPECASQKQEILRAFNAILKQNKEKRLGSGLHRQQYHGSLPSTAGNSANAKLAATARAKKAQKVRHSGFSRVLLPKPHDNILKDAGVTPFKELRCLENPSGPVDESSWAFVSVASRIYVARVLVCFQKGGGKNGRHGWILSTPDIHGLSNIGVQLFEYAYLRVFRAVHEADAHLQTRRHELIPARQLLTVLQKIPRPSLGADIEISEEDRTVFQLLEGKVSQIDLALKYINSRKADEHADID</sequence>
<proteinExistence type="predicted"/>
<keyword evidence="2" id="KW-1185">Reference proteome</keyword>
<accession>A0ACB6Z9E4</accession>
<dbReference type="EMBL" id="MU118063">
    <property type="protein sequence ID" value="KAF9646256.1"/>
    <property type="molecule type" value="Genomic_DNA"/>
</dbReference>
<protein>
    <submittedName>
        <fullName evidence="1">Uncharacterized protein</fullName>
    </submittedName>
</protein>
<gene>
    <name evidence="1" type="ORF">BDM02DRAFT_3147722</name>
</gene>
<evidence type="ECO:0000313" key="1">
    <source>
        <dbReference type="EMBL" id="KAF9646256.1"/>
    </source>
</evidence>
<comment type="caution">
    <text evidence="1">The sequence shown here is derived from an EMBL/GenBank/DDBJ whole genome shotgun (WGS) entry which is preliminary data.</text>
</comment>
<organism evidence="1 2">
    <name type="scientific">Thelephora ganbajun</name>
    <name type="common">Ganba fungus</name>
    <dbReference type="NCBI Taxonomy" id="370292"/>
    <lineage>
        <taxon>Eukaryota</taxon>
        <taxon>Fungi</taxon>
        <taxon>Dikarya</taxon>
        <taxon>Basidiomycota</taxon>
        <taxon>Agaricomycotina</taxon>
        <taxon>Agaricomycetes</taxon>
        <taxon>Thelephorales</taxon>
        <taxon>Thelephoraceae</taxon>
        <taxon>Thelephora</taxon>
    </lineage>
</organism>
<reference evidence="1" key="2">
    <citation type="journal article" date="2020" name="Nat. Commun.">
        <title>Large-scale genome sequencing of mycorrhizal fungi provides insights into the early evolution of symbiotic traits.</title>
        <authorList>
            <person name="Miyauchi S."/>
            <person name="Kiss E."/>
            <person name="Kuo A."/>
            <person name="Drula E."/>
            <person name="Kohler A."/>
            <person name="Sanchez-Garcia M."/>
            <person name="Morin E."/>
            <person name="Andreopoulos B."/>
            <person name="Barry K.W."/>
            <person name="Bonito G."/>
            <person name="Buee M."/>
            <person name="Carver A."/>
            <person name="Chen C."/>
            <person name="Cichocki N."/>
            <person name="Clum A."/>
            <person name="Culley D."/>
            <person name="Crous P.W."/>
            <person name="Fauchery L."/>
            <person name="Girlanda M."/>
            <person name="Hayes R.D."/>
            <person name="Keri Z."/>
            <person name="LaButti K."/>
            <person name="Lipzen A."/>
            <person name="Lombard V."/>
            <person name="Magnuson J."/>
            <person name="Maillard F."/>
            <person name="Murat C."/>
            <person name="Nolan M."/>
            <person name="Ohm R.A."/>
            <person name="Pangilinan J."/>
            <person name="Pereira M.F."/>
            <person name="Perotto S."/>
            <person name="Peter M."/>
            <person name="Pfister S."/>
            <person name="Riley R."/>
            <person name="Sitrit Y."/>
            <person name="Stielow J.B."/>
            <person name="Szollosi G."/>
            <person name="Zifcakova L."/>
            <person name="Stursova M."/>
            <person name="Spatafora J.W."/>
            <person name="Tedersoo L."/>
            <person name="Vaario L.M."/>
            <person name="Yamada A."/>
            <person name="Yan M."/>
            <person name="Wang P."/>
            <person name="Xu J."/>
            <person name="Bruns T."/>
            <person name="Baldrian P."/>
            <person name="Vilgalys R."/>
            <person name="Dunand C."/>
            <person name="Henrissat B."/>
            <person name="Grigoriev I.V."/>
            <person name="Hibbett D."/>
            <person name="Nagy L.G."/>
            <person name="Martin F.M."/>
        </authorList>
    </citation>
    <scope>NUCLEOTIDE SEQUENCE</scope>
    <source>
        <strain evidence="1">P2</strain>
    </source>
</reference>